<comment type="caution">
    <text evidence="2">The sequence shown here is derived from an EMBL/GenBank/DDBJ whole genome shotgun (WGS) entry which is preliminary data.</text>
</comment>
<reference evidence="2 3" key="1">
    <citation type="submission" date="2019-03" db="EMBL/GenBank/DDBJ databases">
        <title>First draft genome of Liparis tanakae, snailfish: a comprehensive survey of snailfish specific genes.</title>
        <authorList>
            <person name="Kim W."/>
            <person name="Song I."/>
            <person name="Jeong J.-H."/>
            <person name="Kim D."/>
            <person name="Kim S."/>
            <person name="Ryu S."/>
            <person name="Song J.Y."/>
            <person name="Lee S.K."/>
        </authorList>
    </citation>
    <scope>NUCLEOTIDE SEQUENCE [LARGE SCALE GENOMIC DNA]</scope>
    <source>
        <tissue evidence="2">Muscle</tissue>
    </source>
</reference>
<sequence>MKEKYFRDAKSGPEAKRKRKNPAARRQVVSVISRLRAALFGAGCHPRHVVPFHLFSFRVNGHVKRFITAVAGPTQMVPPASSYAAWTYCTLYKQHMHTYPGLSPPPEPNTAEALDERLVAGGPGPLDEYVSSFLMPLQPGLAPIT</sequence>
<feature type="region of interest" description="Disordered" evidence="1">
    <location>
        <begin position="1"/>
        <end position="25"/>
    </location>
</feature>
<gene>
    <name evidence="2" type="ORF">EYF80_039375</name>
</gene>
<proteinExistence type="predicted"/>
<dbReference type="EMBL" id="SRLO01000617">
    <property type="protein sequence ID" value="TNN50449.1"/>
    <property type="molecule type" value="Genomic_DNA"/>
</dbReference>
<evidence type="ECO:0000256" key="1">
    <source>
        <dbReference type="SAM" id="MobiDB-lite"/>
    </source>
</evidence>
<dbReference type="AlphaFoldDB" id="A0A4Z2GAJ9"/>
<evidence type="ECO:0000313" key="2">
    <source>
        <dbReference type="EMBL" id="TNN50449.1"/>
    </source>
</evidence>
<accession>A0A4Z2GAJ9</accession>
<dbReference type="Proteomes" id="UP000314294">
    <property type="component" value="Unassembled WGS sequence"/>
</dbReference>
<organism evidence="2 3">
    <name type="scientific">Liparis tanakae</name>
    <name type="common">Tanaka's snailfish</name>
    <dbReference type="NCBI Taxonomy" id="230148"/>
    <lineage>
        <taxon>Eukaryota</taxon>
        <taxon>Metazoa</taxon>
        <taxon>Chordata</taxon>
        <taxon>Craniata</taxon>
        <taxon>Vertebrata</taxon>
        <taxon>Euteleostomi</taxon>
        <taxon>Actinopterygii</taxon>
        <taxon>Neopterygii</taxon>
        <taxon>Teleostei</taxon>
        <taxon>Neoteleostei</taxon>
        <taxon>Acanthomorphata</taxon>
        <taxon>Eupercaria</taxon>
        <taxon>Perciformes</taxon>
        <taxon>Cottioidei</taxon>
        <taxon>Cottales</taxon>
        <taxon>Liparidae</taxon>
        <taxon>Liparis</taxon>
    </lineage>
</organism>
<evidence type="ECO:0000313" key="3">
    <source>
        <dbReference type="Proteomes" id="UP000314294"/>
    </source>
</evidence>
<protein>
    <submittedName>
        <fullName evidence="2">Uncharacterized protein</fullName>
    </submittedName>
</protein>
<keyword evidence="3" id="KW-1185">Reference proteome</keyword>
<name>A0A4Z2GAJ9_9TELE</name>
<feature type="compositionally biased region" description="Basic and acidic residues" evidence="1">
    <location>
        <begin position="1"/>
        <end position="15"/>
    </location>
</feature>